<dbReference type="InterPro" id="IPR058188">
    <property type="entry name" value="YxiG-like"/>
</dbReference>
<comment type="caution">
    <text evidence="2">The sequence shown here is derived from an EMBL/GenBank/DDBJ whole genome shotgun (WGS) entry which is preliminary data.</text>
</comment>
<sequence length="123" mass="14259">MRGRADEMTSAAAVIKRVDAVRLRRRGFDERKAMVKDLLLDGAGMQEAFDEVFEQAIVFHGFADYMRDYDVFVYTTADPRTGIVPQHLRFRFKHWCLRGGYVRPLVAGLERIARPARCLRPRL</sequence>
<accession>A0A8J4A5Y4</accession>
<keyword evidence="3" id="KW-1185">Reference proteome</keyword>
<dbReference type="AlphaFoldDB" id="A0A8J4A5Y4"/>
<dbReference type="Pfam" id="PF24712">
    <property type="entry name" value="YxiG_2"/>
    <property type="match status" value="1"/>
</dbReference>
<evidence type="ECO:0000313" key="3">
    <source>
        <dbReference type="Proteomes" id="UP000635606"/>
    </source>
</evidence>
<evidence type="ECO:0000313" key="2">
    <source>
        <dbReference type="EMBL" id="GIJ75528.1"/>
    </source>
</evidence>
<reference evidence="2" key="1">
    <citation type="submission" date="2021-01" db="EMBL/GenBank/DDBJ databases">
        <title>Whole genome shotgun sequence of Virgisporangium ochraceum NBRC 16418.</title>
        <authorList>
            <person name="Komaki H."/>
            <person name="Tamura T."/>
        </authorList>
    </citation>
    <scope>NUCLEOTIDE SEQUENCE</scope>
    <source>
        <strain evidence="2">NBRC 16418</strain>
    </source>
</reference>
<protein>
    <recommendedName>
        <fullName evidence="1">YxiG-like domain-containing protein</fullName>
    </recommendedName>
</protein>
<dbReference type="EMBL" id="BOPH01000166">
    <property type="protein sequence ID" value="GIJ75528.1"/>
    <property type="molecule type" value="Genomic_DNA"/>
</dbReference>
<dbReference type="Proteomes" id="UP000635606">
    <property type="component" value="Unassembled WGS sequence"/>
</dbReference>
<proteinExistence type="predicted"/>
<evidence type="ECO:0000259" key="1">
    <source>
        <dbReference type="Pfam" id="PF24712"/>
    </source>
</evidence>
<organism evidence="2 3">
    <name type="scientific">Virgisporangium ochraceum</name>
    <dbReference type="NCBI Taxonomy" id="65505"/>
    <lineage>
        <taxon>Bacteria</taxon>
        <taxon>Bacillati</taxon>
        <taxon>Actinomycetota</taxon>
        <taxon>Actinomycetes</taxon>
        <taxon>Micromonosporales</taxon>
        <taxon>Micromonosporaceae</taxon>
        <taxon>Virgisporangium</taxon>
    </lineage>
</organism>
<name>A0A8J4A5Y4_9ACTN</name>
<gene>
    <name evidence="2" type="ORF">Voc01_104450</name>
</gene>
<feature type="domain" description="YxiG-like" evidence="1">
    <location>
        <begin position="43"/>
        <end position="96"/>
    </location>
</feature>